<proteinExistence type="predicted"/>
<dbReference type="RefSeq" id="WP_043675990.1">
    <property type="nucleotide sequence ID" value="NZ_BDCI01000035.1"/>
</dbReference>
<comment type="caution">
    <text evidence="2">The sequence shown here is derived from an EMBL/GenBank/DDBJ whole genome shotgun (WGS) entry which is preliminary data.</text>
</comment>
<keyword evidence="3" id="KW-1185">Reference proteome</keyword>
<sequence length="184" mass="19738">MGTPGTRIAVIFATAQGSTRDIAEYFGQDLTARGAEVVVAGVNHAPQLTGFDAIVLGSAIHHREFLPPAASFIRAHADILATKRVWLFSVGLGPALVGPLGRRLGRKVPKEIAALRALIAPEDYHAFAGHYERAGVDFKARTIYRVLGGMRYGDLRDWADIAAWSAKIGESLGLPQTAVTIVRP</sequence>
<dbReference type="EMBL" id="JNFP01000035">
    <property type="protein sequence ID" value="KIA62179.1"/>
    <property type="molecule type" value="Genomic_DNA"/>
</dbReference>
<dbReference type="PROSITE" id="PS50902">
    <property type="entry name" value="FLAVODOXIN_LIKE"/>
    <property type="match status" value="1"/>
</dbReference>
<dbReference type="InterPro" id="IPR008254">
    <property type="entry name" value="Flavodoxin/NO_synth"/>
</dbReference>
<dbReference type="InterPro" id="IPR052200">
    <property type="entry name" value="Protoporphyrinogen_IX_DH"/>
</dbReference>
<accession>A0ABR4ZAZ4</accession>
<dbReference type="Gene3D" id="3.40.50.360">
    <property type="match status" value="1"/>
</dbReference>
<dbReference type="PANTHER" id="PTHR38030">
    <property type="entry name" value="PROTOPORPHYRINOGEN IX DEHYDROGENASE [MENAQUINONE]"/>
    <property type="match status" value="1"/>
</dbReference>
<dbReference type="PANTHER" id="PTHR38030:SF2">
    <property type="entry name" value="PROTOPORPHYRINOGEN IX DEHYDROGENASE [QUINONE]"/>
    <property type="match status" value="1"/>
</dbReference>
<evidence type="ECO:0000313" key="2">
    <source>
        <dbReference type="EMBL" id="KIA62179.1"/>
    </source>
</evidence>
<dbReference type="InterPro" id="IPR026816">
    <property type="entry name" value="Flavodoxin_dom"/>
</dbReference>
<gene>
    <name evidence="2" type="ORF">FG87_26680</name>
</gene>
<dbReference type="Proteomes" id="UP000031364">
    <property type="component" value="Unassembled WGS sequence"/>
</dbReference>
<protein>
    <submittedName>
        <fullName evidence="2">Flavodoxin</fullName>
    </submittedName>
</protein>
<dbReference type="InterPro" id="IPR029039">
    <property type="entry name" value="Flavoprotein-like_sf"/>
</dbReference>
<reference evidence="2 3" key="1">
    <citation type="journal article" date="2014" name="Int. J. Syst. Evol. Microbiol.">
        <title>Nocardia vulneris sp. nov., isolated from wounds of human patients in North America.</title>
        <authorList>
            <person name="Lasker B.A."/>
            <person name="Bell M."/>
            <person name="Klenk H.P."/>
            <person name="Sproer C."/>
            <person name="Schumann C."/>
            <person name="Schumann P."/>
            <person name="Brown J.M."/>
        </authorList>
    </citation>
    <scope>NUCLEOTIDE SEQUENCE [LARGE SCALE GENOMIC DNA]</scope>
    <source>
        <strain evidence="2 3">W9851</strain>
    </source>
</reference>
<evidence type="ECO:0000313" key="3">
    <source>
        <dbReference type="Proteomes" id="UP000031364"/>
    </source>
</evidence>
<name>A0ABR4ZAZ4_9NOCA</name>
<feature type="domain" description="Flavodoxin-like" evidence="1">
    <location>
        <begin position="8"/>
        <end position="184"/>
    </location>
</feature>
<organism evidence="2 3">
    <name type="scientific">Nocardia vulneris</name>
    <dbReference type="NCBI Taxonomy" id="1141657"/>
    <lineage>
        <taxon>Bacteria</taxon>
        <taxon>Bacillati</taxon>
        <taxon>Actinomycetota</taxon>
        <taxon>Actinomycetes</taxon>
        <taxon>Mycobacteriales</taxon>
        <taxon>Nocardiaceae</taxon>
        <taxon>Nocardia</taxon>
    </lineage>
</organism>
<evidence type="ECO:0000259" key="1">
    <source>
        <dbReference type="PROSITE" id="PS50902"/>
    </source>
</evidence>
<dbReference type="SUPFAM" id="SSF52218">
    <property type="entry name" value="Flavoproteins"/>
    <property type="match status" value="1"/>
</dbReference>
<dbReference type="Pfam" id="PF12724">
    <property type="entry name" value="Flavodoxin_5"/>
    <property type="match status" value="1"/>
</dbReference>